<dbReference type="Proteomes" id="UP000006729">
    <property type="component" value="Chromosome 18"/>
</dbReference>
<accession>A0A2K1X064</accession>
<name>A0A2K1X064_POPTR</name>
<proteinExistence type="predicted"/>
<evidence type="ECO:0000313" key="1">
    <source>
        <dbReference type="EMBL" id="PNS94175.1"/>
    </source>
</evidence>
<dbReference type="AlphaFoldDB" id="A0A2K1X064"/>
<sequence length="74" mass="7961">MERGSALVKAKGMLVLVKAKGMLEIRCDLPVKAKTSRSIFMLIIIQTITTSSNQVAPGFHHGKMNLSGSLSSCQ</sequence>
<evidence type="ECO:0000313" key="2">
    <source>
        <dbReference type="Proteomes" id="UP000006729"/>
    </source>
</evidence>
<dbReference type="EMBL" id="CM009307">
    <property type="protein sequence ID" value="PNS94175.1"/>
    <property type="molecule type" value="Genomic_DNA"/>
</dbReference>
<keyword evidence="2" id="KW-1185">Reference proteome</keyword>
<gene>
    <name evidence="1" type="ORF">POPTR_018G130400</name>
</gene>
<reference evidence="1 2" key="1">
    <citation type="journal article" date="2006" name="Science">
        <title>The genome of black cottonwood, Populus trichocarpa (Torr. &amp; Gray).</title>
        <authorList>
            <person name="Tuskan G.A."/>
            <person name="Difazio S."/>
            <person name="Jansson S."/>
            <person name="Bohlmann J."/>
            <person name="Grigoriev I."/>
            <person name="Hellsten U."/>
            <person name="Putnam N."/>
            <person name="Ralph S."/>
            <person name="Rombauts S."/>
            <person name="Salamov A."/>
            <person name="Schein J."/>
            <person name="Sterck L."/>
            <person name="Aerts A."/>
            <person name="Bhalerao R.R."/>
            <person name="Bhalerao R.P."/>
            <person name="Blaudez D."/>
            <person name="Boerjan W."/>
            <person name="Brun A."/>
            <person name="Brunner A."/>
            <person name="Busov V."/>
            <person name="Campbell M."/>
            <person name="Carlson J."/>
            <person name="Chalot M."/>
            <person name="Chapman J."/>
            <person name="Chen G.L."/>
            <person name="Cooper D."/>
            <person name="Coutinho P.M."/>
            <person name="Couturier J."/>
            <person name="Covert S."/>
            <person name="Cronk Q."/>
            <person name="Cunningham R."/>
            <person name="Davis J."/>
            <person name="Degroeve S."/>
            <person name="Dejardin A."/>
            <person name="Depamphilis C."/>
            <person name="Detter J."/>
            <person name="Dirks B."/>
            <person name="Dubchak I."/>
            <person name="Duplessis S."/>
            <person name="Ehlting J."/>
            <person name="Ellis B."/>
            <person name="Gendler K."/>
            <person name="Goodstein D."/>
            <person name="Gribskov M."/>
            <person name="Grimwood J."/>
            <person name="Groover A."/>
            <person name="Gunter L."/>
            <person name="Hamberger B."/>
            <person name="Heinze B."/>
            <person name="Helariutta Y."/>
            <person name="Henrissat B."/>
            <person name="Holligan D."/>
            <person name="Holt R."/>
            <person name="Huang W."/>
            <person name="Islam-Faridi N."/>
            <person name="Jones S."/>
            <person name="Jones-Rhoades M."/>
            <person name="Jorgensen R."/>
            <person name="Joshi C."/>
            <person name="Kangasjarvi J."/>
            <person name="Karlsson J."/>
            <person name="Kelleher C."/>
            <person name="Kirkpatrick R."/>
            <person name="Kirst M."/>
            <person name="Kohler A."/>
            <person name="Kalluri U."/>
            <person name="Larimer F."/>
            <person name="Leebens-Mack J."/>
            <person name="Leple J.C."/>
            <person name="Locascio P."/>
            <person name="Lou Y."/>
            <person name="Lucas S."/>
            <person name="Martin F."/>
            <person name="Montanini B."/>
            <person name="Napoli C."/>
            <person name="Nelson D.R."/>
            <person name="Nelson C."/>
            <person name="Nieminen K."/>
            <person name="Nilsson O."/>
            <person name="Pereda V."/>
            <person name="Peter G."/>
            <person name="Philippe R."/>
            <person name="Pilate G."/>
            <person name="Poliakov A."/>
            <person name="Razumovskaya J."/>
            <person name="Richardson P."/>
            <person name="Rinaldi C."/>
            <person name="Ritland K."/>
            <person name="Rouze P."/>
            <person name="Ryaboy D."/>
            <person name="Schmutz J."/>
            <person name="Schrader J."/>
            <person name="Segerman B."/>
            <person name="Shin H."/>
            <person name="Siddiqui A."/>
            <person name="Sterky F."/>
            <person name="Terry A."/>
            <person name="Tsai C.J."/>
            <person name="Uberbacher E."/>
            <person name="Unneberg P."/>
            <person name="Vahala J."/>
            <person name="Wall K."/>
            <person name="Wessler S."/>
            <person name="Yang G."/>
            <person name="Yin T."/>
            <person name="Douglas C."/>
            <person name="Marra M."/>
            <person name="Sandberg G."/>
            <person name="Van de Peer Y."/>
            <person name="Rokhsar D."/>
        </authorList>
    </citation>
    <scope>NUCLEOTIDE SEQUENCE [LARGE SCALE GENOMIC DNA]</scope>
    <source>
        <strain evidence="2">cv. Nisqually</strain>
    </source>
</reference>
<dbReference type="InParanoid" id="A0A2K1X064"/>
<organism evidence="1 2">
    <name type="scientific">Populus trichocarpa</name>
    <name type="common">Western balsam poplar</name>
    <name type="synonym">Populus balsamifera subsp. trichocarpa</name>
    <dbReference type="NCBI Taxonomy" id="3694"/>
    <lineage>
        <taxon>Eukaryota</taxon>
        <taxon>Viridiplantae</taxon>
        <taxon>Streptophyta</taxon>
        <taxon>Embryophyta</taxon>
        <taxon>Tracheophyta</taxon>
        <taxon>Spermatophyta</taxon>
        <taxon>Magnoliopsida</taxon>
        <taxon>eudicotyledons</taxon>
        <taxon>Gunneridae</taxon>
        <taxon>Pentapetalae</taxon>
        <taxon>rosids</taxon>
        <taxon>fabids</taxon>
        <taxon>Malpighiales</taxon>
        <taxon>Salicaceae</taxon>
        <taxon>Saliceae</taxon>
        <taxon>Populus</taxon>
    </lineage>
</organism>
<protein>
    <submittedName>
        <fullName evidence="1">Uncharacterized protein</fullName>
    </submittedName>
</protein>